<dbReference type="PANTHER" id="PTHR18945">
    <property type="entry name" value="NEUROTRANSMITTER GATED ION CHANNEL"/>
    <property type="match status" value="1"/>
</dbReference>
<keyword evidence="12" id="KW-0869">Chloride channel</keyword>
<keyword evidence="7" id="KW-0770">Synapse</keyword>
<dbReference type="GO" id="GO:0099095">
    <property type="term" value="F:ligand-gated monoatomic anion channel activity"/>
    <property type="evidence" value="ECO:0007669"/>
    <property type="project" value="UniProtKB-ARBA"/>
</dbReference>
<dbReference type="CDD" id="cd19049">
    <property type="entry name" value="LGIC_TM_anion"/>
    <property type="match status" value="1"/>
</dbReference>
<evidence type="ECO:0000256" key="6">
    <source>
        <dbReference type="ARBA" id="ARBA00022989"/>
    </source>
</evidence>
<feature type="transmembrane region" description="Helical" evidence="20">
    <location>
        <begin position="305"/>
        <end position="326"/>
    </location>
</feature>
<organism evidence="24">
    <name type="scientific">Graphocephala atropunctata</name>
    <dbReference type="NCBI Taxonomy" id="36148"/>
    <lineage>
        <taxon>Eukaryota</taxon>
        <taxon>Metazoa</taxon>
        <taxon>Ecdysozoa</taxon>
        <taxon>Arthropoda</taxon>
        <taxon>Hexapoda</taxon>
        <taxon>Insecta</taxon>
        <taxon>Pterygota</taxon>
        <taxon>Neoptera</taxon>
        <taxon>Paraneoptera</taxon>
        <taxon>Hemiptera</taxon>
        <taxon>Auchenorrhyncha</taxon>
        <taxon>Membracoidea</taxon>
        <taxon>Cicadellidae</taxon>
        <taxon>Cicadellinae</taxon>
        <taxon>Cicadellini</taxon>
        <taxon>Graphocephala</taxon>
    </lineage>
</organism>
<evidence type="ECO:0000256" key="8">
    <source>
        <dbReference type="ARBA" id="ARBA00023065"/>
    </source>
</evidence>
<evidence type="ECO:0000256" key="3">
    <source>
        <dbReference type="ARBA" id="ARBA00022475"/>
    </source>
</evidence>
<dbReference type="InterPro" id="IPR036734">
    <property type="entry name" value="Neur_chan_lig-bd_sf"/>
</dbReference>
<keyword evidence="2 20" id="KW-0813">Transport</keyword>
<dbReference type="Gene3D" id="1.20.58.390">
    <property type="entry name" value="Neurotransmitter-gated ion-channel transmembrane domain"/>
    <property type="match status" value="1"/>
</dbReference>
<evidence type="ECO:0000256" key="12">
    <source>
        <dbReference type="ARBA" id="ARBA00023173"/>
    </source>
</evidence>
<keyword evidence="14" id="KW-0868">Chloride</keyword>
<dbReference type="InterPro" id="IPR006029">
    <property type="entry name" value="Neurotrans-gated_channel_TM"/>
</dbReference>
<keyword evidence="15" id="KW-0628">Postsynaptic cell membrane</keyword>
<reference evidence="24" key="1">
    <citation type="submission" date="2015-11" db="EMBL/GenBank/DDBJ databases">
        <title>De novo transcriptome assembly of four potential Pierce s Disease insect vectors from Arizona vineyards.</title>
        <authorList>
            <person name="Tassone E.E."/>
        </authorList>
    </citation>
    <scope>NUCLEOTIDE SEQUENCE</scope>
</reference>
<keyword evidence="9 20" id="KW-0472">Membrane</keyword>
<accession>A0A1B6MGX3</accession>
<feature type="domain" description="Neurotransmitter-gated ion-channel transmembrane" evidence="23">
    <location>
        <begin position="247"/>
        <end position="425"/>
    </location>
</feature>
<evidence type="ECO:0000259" key="23">
    <source>
        <dbReference type="Pfam" id="PF02932"/>
    </source>
</evidence>
<dbReference type="GO" id="GO:0004888">
    <property type="term" value="F:transmembrane signaling receptor activity"/>
    <property type="evidence" value="ECO:0007669"/>
    <property type="project" value="InterPro"/>
</dbReference>
<dbReference type="FunFam" id="2.70.170.10:FF:000021">
    <property type="entry name" value="Gamma-aminobutyric acid receptor isoform 3b"/>
    <property type="match status" value="1"/>
</dbReference>
<evidence type="ECO:0000256" key="15">
    <source>
        <dbReference type="ARBA" id="ARBA00023257"/>
    </source>
</evidence>
<feature type="region of interest" description="Disordered" evidence="21">
    <location>
        <begin position="345"/>
        <end position="394"/>
    </location>
</feature>
<keyword evidence="10" id="KW-1015">Disulfide bond</keyword>
<dbReference type="InterPro" id="IPR006201">
    <property type="entry name" value="Neur_channel"/>
</dbReference>
<keyword evidence="5 20" id="KW-0732">Signal</keyword>
<dbReference type="InterPro" id="IPR036719">
    <property type="entry name" value="Neuro-gated_channel_TM_sf"/>
</dbReference>
<dbReference type="SUPFAM" id="SSF63712">
    <property type="entry name" value="Nicotinic receptor ligand binding domain-like"/>
    <property type="match status" value="1"/>
</dbReference>
<evidence type="ECO:0000256" key="9">
    <source>
        <dbReference type="ARBA" id="ARBA00023136"/>
    </source>
</evidence>
<evidence type="ECO:0000256" key="17">
    <source>
        <dbReference type="ARBA" id="ARBA00023303"/>
    </source>
</evidence>
<dbReference type="InterPro" id="IPR038050">
    <property type="entry name" value="Neuro_actylchol_rec"/>
</dbReference>
<dbReference type="SUPFAM" id="SSF90112">
    <property type="entry name" value="Neurotransmitter-gated ion-channel transmembrane pore"/>
    <property type="match status" value="1"/>
</dbReference>
<keyword evidence="13" id="KW-0325">Glycoprotein</keyword>
<keyword evidence="11" id="KW-0675">Receptor</keyword>
<evidence type="ECO:0000256" key="1">
    <source>
        <dbReference type="ARBA" id="ARBA00010180"/>
    </source>
</evidence>
<dbReference type="GO" id="GO:0005230">
    <property type="term" value="F:extracellular ligand-gated monoatomic ion channel activity"/>
    <property type="evidence" value="ECO:0007669"/>
    <property type="project" value="InterPro"/>
</dbReference>
<proteinExistence type="inferred from homology"/>
<dbReference type="GO" id="GO:0005254">
    <property type="term" value="F:chloride channel activity"/>
    <property type="evidence" value="ECO:0007669"/>
    <property type="project" value="UniProtKB-KW"/>
</dbReference>
<feature type="transmembrane region" description="Helical" evidence="20">
    <location>
        <begin position="240"/>
        <end position="263"/>
    </location>
</feature>
<keyword evidence="4 20" id="KW-0812">Transmembrane</keyword>
<gene>
    <name evidence="24" type="ORF">g.23299</name>
</gene>
<feature type="domain" description="Neurotransmitter-gated ion-channel ligand-binding" evidence="22">
    <location>
        <begin position="42"/>
        <end position="239"/>
    </location>
</feature>
<dbReference type="EMBL" id="GEBQ01004777">
    <property type="protein sequence ID" value="JAT35200.1"/>
    <property type="molecule type" value="Transcribed_RNA"/>
</dbReference>
<dbReference type="InterPro" id="IPR018000">
    <property type="entry name" value="Neurotransmitter_ion_chnl_CS"/>
</dbReference>
<dbReference type="PROSITE" id="PS00236">
    <property type="entry name" value="NEUROTR_ION_CHANNEL"/>
    <property type="match status" value="1"/>
</dbReference>
<keyword evidence="17 20" id="KW-0407">Ion channel</keyword>
<feature type="compositionally biased region" description="Basic residues" evidence="21">
    <location>
        <begin position="415"/>
        <end position="430"/>
    </location>
</feature>
<evidence type="ECO:0000256" key="4">
    <source>
        <dbReference type="ARBA" id="ARBA00022692"/>
    </source>
</evidence>
<dbReference type="InterPro" id="IPR006202">
    <property type="entry name" value="Neur_chan_lig-bd"/>
</dbReference>
<protein>
    <recommendedName>
        <fullName evidence="19">Gamma-aminobutyric acid receptor subunit beta</fullName>
    </recommendedName>
</protein>
<feature type="chain" id="PRO_5022265986" description="Gamma-aminobutyric acid receptor subunit beta" evidence="20">
    <location>
        <begin position="23"/>
        <end position="567"/>
    </location>
</feature>
<evidence type="ECO:0000313" key="24">
    <source>
        <dbReference type="EMBL" id="JAT35200.1"/>
    </source>
</evidence>
<dbReference type="InterPro" id="IPR006028">
    <property type="entry name" value="GABAA/Glycine_rcpt"/>
</dbReference>
<feature type="transmembrane region" description="Helical" evidence="20">
    <location>
        <begin position="275"/>
        <end position="293"/>
    </location>
</feature>
<feature type="region of interest" description="Disordered" evidence="21">
    <location>
        <begin position="408"/>
        <end position="442"/>
    </location>
</feature>
<feature type="compositionally biased region" description="Polar residues" evidence="21">
    <location>
        <begin position="359"/>
        <end position="387"/>
    </location>
</feature>
<evidence type="ECO:0000256" key="13">
    <source>
        <dbReference type="ARBA" id="ARBA00023180"/>
    </source>
</evidence>
<evidence type="ECO:0000256" key="11">
    <source>
        <dbReference type="ARBA" id="ARBA00023170"/>
    </source>
</evidence>
<evidence type="ECO:0000259" key="22">
    <source>
        <dbReference type="Pfam" id="PF02931"/>
    </source>
</evidence>
<dbReference type="GO" id="GO:0045211">
    <property type="term" value="C:postsynaptic membrane"/>
    <property type="evidence" value="ECO:0007669"/>
    <property type="project" value="UniProtKB-SubCell"/>
</dbReference>
<name>A0A1B6MGX3_9HEMI</name>
<feature type="compositionally biased region" description="Basic and acidic residues" evidence="21">
    <location>
        <begin position="345"/>
        <end position="358"/>
    </location>
</feature>
<keyword evidence="6 20" id="KW-1133">Transmembrane helix</keyword>
<evidence type="ECO:0000256" key="14">
    <source>
        <dbReference type="ARBA" id="ARBA00023214"/>
    </source>
</evidence>
<dbReference type="PRINTS" id="PR00252">
    <property type="entry name" value="NRIONCHANNEL"/>
</dbReference>
<feature type="signal peptide" evidence="20">
    <location>
        <begin position="1"/>
        <end position="22"/>
    </location>
</feature>
<dbReference type="Pfam" id="PF02932">
    <property type="entry name" value="Neur_chan_memb"/>
    <property type="match status" value="1"/>
</dbReference>
<evidence type="ECO:0000256" key="7">
    <source>
        <dbReference type="ARBA" id="ARBA00023018"/>
    </source>
</evidence>
<dbReference type="Pfam" id="PF02931">
    <property type="entry name" value="Neur_chan_LBD"/>
    <property type="match status" value="1"/>
</dbReference>
<sequence>MWTPLLANVVFFLLFELYCVECLMFNLIDKNVSHTLDNLLLPTKYNKKVRPEIGGPATKVMVNMHIKSIGPVSETEGSYTMDVYFRQQWYDKRLSFYLPGLEELTMSWVFLEKIWKPDTFFMNGKASHLHRITSPNKFLRLRHDGFMTYSMRLTLTASCAMQFHKFPMDSQRCPLVIGSYGYSKRDILYEWTSDGLGLEPGVELAQYDLVNISTRNRKIVIRENEEFSMVLGTLTLRRNLGYFILQMYVPLSLIVCCSWVSFWIDPKAVPARVQLGVTTVLSITTMGFVGRAALPKVSYPTALDWFIIVCFAFAFGVIVEYAYINFIDKITVDIKRILEERKKTKELEEEKKDGKQGSKESLMNPSSSQDAITKSSDLNMSSPSTSRRPGVPRIQLTYESDEFEDIDADEDSVRTKKKSKHRSTLRKRRTASLPALNRHSSLSSEESEKLAKICFHDKREAMTIFSKILNLEYSNSEATESDKMGPVIRIRRDGPLKRSLRIPARLLSKIRILPTEAEVENQPEPEIFTKLDIASRLLFPLAYVCVMTMYSLYFAYYLSNDWEKDEL</sequence>
<evidence type="ECO:0000256" key="20">
    <source>
        <dbReference type="RuleBase" id="RU000687"/>
    </source>
</evidence>
<dbReference type="AlphaFoldDB" id="A0A1B6MGX3"/>
<comment type="subcellular location">
    <subcellularLocation>
        <location evidence="18">Postsynaptic cell membrane</location>
        <topology evidence="18">Multi-pass membrane protein</topology>
    </subcellularLocation>
</comment>
<dbReference type="PRINTS" id="PR00253">
    <property type="entry name" value="GABAARECEPTR"/>
</dbReference>
<dbReference type="Gene3D" id="2.70.170.10">
    <property type="entry name" value="Neurotransmitter-gated ion-channel ligand-binding domain"/>
    <property type="match status" value="1"/>
</dbReference>
<evidence type="ECO:0000256" key="5">
    <source>
        <dbReference type="ARBA" id="ARBA00022729"/>
    </source>
</evidence>
<evidence type="ECO:0000256" key="19">
    <source>
        <dbReference type="ARBA" id="ARBA00071250"/>
    </source>
</evidence>
<keyword evidence="8 20" id="KW-0406">Ion transport</keyword>
<keyword evidence="16" id="KW-1071">Ligand-gated ion channel</keyword>
<dbReference type="NCBIfam" id="TIGR00860">
    <property type="entry name" value="LIC"/>
    <property type="match status" value="1"/>
</dbReference>
<evidence type="ECO:0000256" key="10">
    <source>
        <dbReference type="ARBA" id="ARBA00023157"/>
    </source>
</evidence>
<keyword evidence="3" id="KW-1003">Cell membrane</keyword>
<comment type="similarity">
    <text evidence="1">Belongs to the ligand-gated ion channel (TC 1.A.9) family. Gamma-aminobutyric acid receptor (TC 1.A.9.5) subfamily.</text>
</comment>
<evidence type="ECO:0000256" key="21">
    <source>
        <dbReference type="SAM" id="MobiDB-lite"/>
    </source>
</evidence>
<evidence type="ECO:0000256" key="18">
    <source>
        <dbReference type="ARBA" id="ARBA00034104"/>
    </source>
</evidence>
<feature type="transmembrane region" description="Helical" evidence="20">
    <location>
        <begin position="537"/>
        <end position="558"/>
    </location>
</feature>
<evidence type="ECO:0000256" key="16">
    <source>
        <dbReference type="ARBA" id="ARBA00023286"/>
    </source>
</evidence>
<evidence type="ECO:0000256" key="2">
    <source>
        <dbReference type="ARBA" id="ARBA00022448"/>
    </source>
</evidence>
<dbReference type="GO" id="GO:0034707">
    <property type="term" value="C:chloride channel complex"/>
    <property type="evidence" value="ECO:0007669"/>
    <property type="project" value="UniProtKB-KW"/>
</dbReference>